<protein>
    <submittedName>
        <fullName evidence="1">Uncharacterized protein</fullName>
    </submittedName>
</protein>
<dbReference type="AlphaFoldDB" id="C4J1C5"/>
<reference evidence="1" key="2">
    <citation type="submission" date="2012-06" db="EMBL/GenBank/DDBJ databases">
        <authorList>
            <person name="Yu Y."/>
            <person name="Currie J."/>
            <person name="Lomeli R."/>
            <person name="Angelova A."/>
            <person name="Collura K."/>
            <person name="Wissotski M."/>
            <person name="Campos D."/>
            <person name="Kudrna D."/>
            <person name="Golser W."/>
            <person name="Ashely E."/>
            <person name="Descour A."/>
            <person name="Fernandes J."/>
            <person name="Soderlund C."/>
            <person name="Walbot V."/>
        </authorList>
    </citation>
    <scope>NUCLEOTIDE SEQUENCE</scope>
    <source>
        <strain evidence="1">B73</strain>
    </source>
</reference>
<sequence length="190" mass="20774">MPCKGPRYFPCASKSSASLACLYAKSSVYVITASRTGLYLFNLLRNISVSSRDVICFVLISSPSSITDINAISSSLVGRCTEDARGYSKLLVSLVILPLLHDDLKSKTEGLCNPPFSVATNFRFSLNAGTLNSFAPSSISRSFESLKNSASKYFMESFKAITSLIGSFFRASFAEINGFVSFQILWYLQT</sequence>
<reference evidence="1" key="1">
    <citation type="journal article" date="2009" name="PLoS Genet.">
        <title>Sequencing, mapping, and analysis of 27,455 maize full-length cDNAs.</title>
        <authorList>
            <person name="Soderlund C."/>
            <person name="Descour A."/>
            <person name="Kudrna D."/>
            <person name="Bomhoff M."/>
            <person name="Boyd L."/>
            <person name="Currie J."/>
            <person name="Angelova A."/>
            <person name="Collura K."/>
            <person name="Wissotski M."/>
            <person name="Ashley E."/>
            <person name="Morrow D."/>
            <person name="Fernandes J."/>
            <person name="Walbot V."/>
            <person name="Yu Y."/>
        </authorList>
    </citation>
    <scope>NUCLEOTIDE SEQUENCE</scope>
    <source>
        <strain evidence="1">B73</strain>
    </source>
</reference>
<proteinExistence type="evidence at transcript level"/>
<name>C4J1C5_MAIZE</name>
<organism evidence="1">
    <name type="scientific">Zea mays</name>
    <name type="common">Maize</name>
    <dbReference type="NCBI Taxonomy" id="4577"/>
    <lineage>
        <taxon>Eukaryota</taxon>
        <taxon>Viridiplantae</taxon>
        <taxon>Streptophyta</taxon>
        <taxon>Embryophyta</taxon>
        <taxon>Tracheophyta</taxon>
        <taxon>Spermatophyta</taxon>
        <taxon>Magnoliopsida</taxon>
        <taxon>Liliopsida</taxon>
        <taxon>Poales</taxon>
        <taxon>Poaceae</taxon>
        <taxon>PACMAD clade</taxon>
        <taxon>Panicoideae</taxon>
        <taxon>Andropogonodae</taxon>
        <taxon>Andropogoneae</taxon>
        <taxon>Tripsacinae</taxon>
        <taxon>Zea</taxon>
    </lineage>
</organism>
<dbReference type="EMBL" id="BT084622">
    <property type="protein sequence ID" value="ACR34975.1"/>
    <property type="molecule type" value="mRNA"/>
</dbReference>
<accession>C4J1C5</accession>
<evidence type="ECO:0000313" key="1">
    <source>
        <dbReference type="EMBL" id="ACR34975.1"/>
    </source>
</evidence>